<dbReference type="Proteomes" id="UP001165089">
    <property type="component" value="Unassembled WGS sequence"/>
</dbReference>
<dbReference type="InterPro" id="IPR008551">
    <property type="entry name" value="TANGO2"/>
</dbReference>
<proteinExistence type="predicted"/>
<evidence type="ECO:0000313" key="2">
    <source>
        <dbReference type="Proteomes" id="UP001165089"/>
    </source>
</evidence>
<dbReference type="PANTHER" id="PTHR17985">
    <property type="entry name" value="SER/THR-RICH PROTEIN T10 IN DGCR REGION"/>
    <property type="match status" value="1"/>
</dbReference>
<protein>
    <recommendedName>
        <fullName evidence="3">NRDE family protein</fullName>
    </recommendedName>
</protein>
<sequence length="254" mass="27687">MCLIAFRWEPGTAEPLLLLGNRDESYDRPTAPLAWWAGGRLLAGRDLRAGGTWLGVARDGRCAAITNFRQAGPPRPEAPSRGHLPARFLEGELSAGAFLAALRGEAGRYNPFNLILFDGGELVGYQSRDDRMIAFDPGLHVLSNGDFDEPWPKAEALRERLAAVDPGDDAALLALLEDDRPFEEAHLPRTGVPLAWERALSPIFVKTPTYGTRASTLLRLGRETVSVLEQRFTASGREGRTAVAFPRSGPPSEC</sequence>
<comment type="caution">
    <text evidence="1">The sequence shown here is derived from an EMBL/GenBank/DDBJ whole genome shotgun (WGS) entry which is preliminary data.</text>
</comment>
<dbReference type="RefSeq" id="WP_285725375.1">
    <property type="nucleotide sequence ID" value="NZ_BSDD01000003.1"/>
</dbReference>
<accession>A0ABQ5Q6S4</accession>
<dbReference type="PANTHER" id="PTHR17985:SF8">
    <property type="entry name" value="TRANSPORT AND GOLGI ORGANIZATION PROTEIN 2 HOMOLOG"/>
    <property type="match status" value="1"/>
</dbReference>
<reference evidence="1 2" key="1">
    <citation type="journal article" date="2023" name="Antonie Van Leeuwenhoek">
        <title>Mesoterricola silvestris gen. nov., sp. nov., Mesoterricola sediminis sp. nov., Geothrix oryzae sp. nov., Geothrix edaphica sp. nov., Geothrix rubra sp. nov., and Geothrix limicola sp. nov., six novel members of Acidobacteriota isolated from soils.</title>
        <authorList>
            <person name="Itoh H."/>
            <person name="Sugisawa Y."/>
            <person name="Mise K."/>
            <person name="Xu Z."/>
            <person name="Kuniyasu M."/>
            <person name="Ushijima N."/>
            <person name="Kawano K."/>
            <person name="Kobayashi E."/>
            <person name="Shiratori Y."/>
            <person name="Masuda Y."/>
            <person name="Senoo K."/>
        </authorList>
    </citation>
    <scope>NUCLEOTIDE SEQUENCE [LARGE SCALE GENOMIC DNA]</scope>
    <source>
        <strain evidence="1 2">Red803</strain>
    </source>
</reference>
<name>A0ABQ5Q6S4_9BACT</name>
<gene>
    <name evidence="1" type="ORF">GETHPA_20250</name>
</gene>
<dbReference type="Pfam" id="PF05742">
    <property type="entry name" value="TANGO2"/>
    <property type="match status" value="1"/>
</dbReference>
<evidence type="ECO:0000313" key="1">
    <source>
        <dbReference type="EMBL" id="GLH70492.1"/>
    </source>
</evidence>
<keyword evidence="2" id="KW-1185">Reference proteome</keyword>
<organism evidence="1 2">
    <name type="scientific">Geothrix rubra</name>
    <dbReference type="NCBI Taxonomy" id="2927977"/>
    <lineage>
        <taxon>Bacteria</taxon>
        <taxon>Pseudomonadati</taxon>
        <taxon>Acidobacteriota</taxon>
        <taxon>Holophagae</taxon>
        <taxon>Holophagales</taxon>
        <taxon>Holophagaceae</taxon>
        <taxon>Geothrix</taxon>
    </lineage>
</organism>
<dbReference type="EMBL" id="BSDD01000003">
    <property type="protein sequence ID" value="GLH70492.1"/>
    <property type="molecule type" value="Genomic_DNA"/>
</dbReference>
<evidence type="ECO:0008006" key="3">
    <source>
        <dbReference type="Google" id="ProtNLM"/>
    </source>
</evidence>